<dbReference type="EMBL" id="JAGPYM010000076">
    <property type="protein sequence ID" value="KAH6869251.1"/>
    <property type="molecule type" value="Genomic_DNA"/>
</dbReference>
<proteinExistence type="predicted"/>
<organism evidence="4 5">
    <name type="scientific">Thelonectria olida</name>
    <dbReference type="NCBI Taxonomy" id="1576542"/>
    <lineage>
        <taxon>Eukaryota</taxon>
        <taxon>Fungi</taxon>
        <taxon>Dikarya</taxon>
        <taxon>Ascomycota</taxon>
        <taxon>Pezizomycotina</taxon>
        <taxon>Sordariomycetes</taxon>
        <taxon>Hypocreomycetidae</taxon>
        <taxon>Hypocreales</taxon>
        <taxon>Nectriaceae</taxon>
        <taxon>Thelonectria</taxon>
    </lineage>
</organism>
<feature type="signal peptide" evidence="3">
    <location>
        <begin position="1"/>
        <end position="16"/>
    </location>
</feature>
<gene>
    <name evidence="4" type="ORF">B0T10DRAFT_467364</name>
</gene>
<evidence type="ECO:0008006" key="6">
    <source>
        <dbReference type="Google" id="ProtNLM"/>
    </source>
</evidence>
<name>A0A9P9AI47_9HYPO</name>
<evidence type="ECO:0000256" key="1">
    <source>
        <dbReference type="SAM" id="MobiDB-lite"/>
    </source>
</evidence>
<evidence type="ECO:0000256" key="3">
    <source>
        <dbReference type="SAM" id="SignalP"/>
    </source>
</evidence>
<keyword evidence="2" id="KW-0472">Membrane</keyword>
<keyword evidence="3" id="KW-0732">Signal</keyword>
<comment type="caution">
    <text evidence="4">The sequence shown here is derived from an EMBL/GenBank/DDBJ whole genome shotgun (WGS) entry which is preliminary data.</text>
</comment>
<dbReference type="AlphaFoldDB" id="A0A9P9AI47"/>
<feature type="compositionally biased region" description="Polar residues" evidence="1">
    <location>
        <begin position="139"/>
        <end position="150"/>
    </location>
</feature>
<evidence type="ECO:0000256" key="2">
    <source>
        <dbReference type="SAM" id="Phobius"/>
    </source>
</evidence>
<sequence>MQQLFITLLLAHHVLALRELPNLVAAEAPEVLACSTIRSIFSHCSSAIRSDDPATSIASCLCCDSTTNIDSAYVTCASALETAGPSSAYTVVSEWASLCITVGDSFCREFEEITITDDTLTSATDPPDPTTDPDDNSTREPSSTADAGSLSTTESPSPSPPVGAIVGGVIGGIAVLALLAYVLYLVLRLRRQDQARRAREQSIPPSGDGSVEPKTGQTDGRRGGTYESTISSGTPVAPPRYASPTGQAVADPSLQDPVFEADTPDPNSGGFPRGYEHHRGTLWELAPEGSQDANGLKPSLA</sequence>
<feature type="region of interest" description="Disordered" evidence="1">
    <location>
        <begin position="198"/>
        <end position="301"/>
    </location>
</feature>
<keyword evidence="5" id="KW-1185">Reference proteome</keyword>
<protein>
    <recommendedName>
        <fullName evidence="6">Extracellular membrane protein CFEM domain-containing protein</fullName>
    </recommendedName>
</protein>
<evidence type="ECO:0000313" key="5">
    <source>
        <dbReference type="Proteomes" id="UP000777438"/>
    </source>
</evidence>
<accession>A0A9P9AI47</accession>
<feature type="transmembrane region" description="Helical" evidence="2">
    <location>
        <begin position="162"/>
        <end position="187"/>
    </location>
</feature>
<reference evidence="4 5" key="1">
    <citation type="journal article" date="2021" name="Nat. Commun.">
        <title>Genetic determinants of endophytism in the Arabidopsis root mycobiome.</title>
        <authorList>
            <person name="Mesny F."/>
            <person name="Miyauchi S."/>
            <person name="Thiergart T."/>
            <person name="Pickel B."/>
            <person name="Atanasova L."/>
            <person name="Karlsson M."/>
            <person name="Huettel B."/>
            <person name="Barry K.W."/>
            <person name="Haridas S."/>
            <person name="Chen C."/>
            <person name="Bauer D."/>
            <person name="Andreopoulos W."/>
            <person name="Pangilinan J."/>
            <person name="LaButti K."/>
            <person name="Riley R."/>
            <person name="Lipzen A."/>
            <person name="Clum A."/>
            <person name="Drula E."/>
            <person name="Henrissat B."/>
            <person name="Kohler A."/>
            <person name="Grigoriev I.V."/>
            <person name="Martin F.M."/>
            <person name="Hacquard S."/>
        </authorList>
    </citation>
    <scope>NUCLEOTIDE SEQUENCE [LARGE SCALE GENOMIC DNA]</scope>
    <source>
        <strain evidence="4 5">MPI-CAGE-CH-0241</strain>
    </source>
</reference>
<feature type="chain" id="PRO_5040438218" description="Extracellular membrane protein CFEM domain-containing protein" evidence="3">
    <location>
        <begin position="17"/>
        <end position="301"/>
    </location>
</feature>
<keyword evidence="2" id="KW-1133">Transmembrane helix</keyword>
<keyword evidence="2" id="KW-0812">Transmembrane</keyword>
<dbReference type="OrthoDB" id="10320554at2759"/>
<feature type="region of interest" description="Disordered" evidence="1">
    <location>
        <begin position="117"/>
        <end position="160"/>
    </location>
</feature>
<dbReference type="Proteomes" id="UP000777438">
    <property type="component" value="Unassembled WGS sequence"/>
</dbReference>
<evidence type="ECO:0000313" key="4">
    <source>
        <dbReference type="EMBL" id="KAH6869251.1"/>
    </source>
</evidence>